<protein>
    <recommendedName>
        <fullName evidence="5">Lipase</fullName>
    </recommendedName>
</protein>
<keyword evidence="2" id="KW-0732">Signal</keyword>
<name>A0A811KPS8_9BILA</name>
<dbReference type="Pfam" id="PF01674">
    <property type="entry name" value="Lipase_2"/>
    <property type="match status" value="1"/>
</dbReference>
<dbReference type="InterPro" id="IPR029058">
    <property type="entry name" value="AB_hydrolase_fold"/>
</dbReference>
<dbReference type="InterPro" id="IPR002918">
    <property type="entry name" value="Lipase_EstA/Esterase_EstB"/>
</dbReference>
<sequence length="317" mass="35823">MNFWLLTGLLCLIFLYKTNSTISKPFRAHIEQNFGKKVASELARDDEGERGSFGGSDEEGVPKLNKVPIVFVHGQTRRAKDLDYVLKPFHAHGYSFSEVYSTTYGKNVTGTNYMHDRAYCSYIKQVRNMIEAVLNYTTYPKVDVIGFSMGVAFSKKAILGGKCVDTGDDLGDPLTSRIRTWLGVAGAHRGMIECRDDPKYELCNPVNGLNPDGESAFLTDINTAYRYEAKTRILGIESIDDDIVGPINETQHEIKKNDHYHTLIVLEKLNHRDSVWFLGDLVYQLYKEEPIGELAEVEEDVLEVSRNTTDKDIGIEY</sequence>
<feature type="region of interest" description="Disordered" evidence="1">
    <location>
        <begin position="41"/>
        <end position="60"/>
    </location>
</feature>
<dbReference type="GO" id="GO:0016042">
    <property type="term" value="P:lipid catabolic process"/>
    <property type="evidence" value="ECO:0007669"/>
    <property type="project" value="InterPro"/>
</dbReference>
<evidence type="ECO:0000313" key="3">
    <source>
        <dbReference type="EMBL" id="CAD5218197.1"/>
    </source>
</evidence>
<proteinExistence type="predicted"/>
<dbReference type="PANTHER" id="PTHR32015">
    <property type="entry name" value="FASTING INDUCED LIPASE"/>
    <property type="match status" value="1"/>
</dbReference>
<feature type="signal peptide" evidence="2">
    <location>
        <begin position="1"/>
        <end position="20"/>
    </location>
</feature>
<dbReference type="SUPFAM" id="SSF53474">
    <property type="entry name" value="alpha/beta-Hydrolases"/>
    <property type="match status" value="1"/>
</dbReference>
<dbReference type="AlphaFoldDB" id="A0A811KPS8"/>
<feature type="compositionally biased region" description="Basic and acidic residues" evidence="1">
    <location>
        <begin position="41"/>
        <end position="50"/>
    </location>
</feature>
<dbReference type="PANTHER" id="PTHR32015:SF1">
    <property type="entry name" value="LIPASE"/>
    <property type="match status" value="1"/>
</dbReference>
<evidence type="ECO:0000256" key="1">
    <source>
        <dbReference type="SAM" id="MobiDB-lite"/>
    </source>
</evidence>
<organism evidence="3 4">
    <name type="scientific">Bursaphelenchus okinawaensis</name>
    <dbReference type="NCBI Taxonomy" id="465554"/>
    <lineage>
        <taxon>Eukaryota</taxon>
        <taxon>Metazoa</taxon>
        <taxon>Ecdysozoa</taxon>
        <taxon>Nematoda</taxon>
        <taxon>Chromadorea</taxon>
        <taxon>Rhabditida</taxon>
        <taxon>Tylenchina</taxon>
        <taxon>Tylenchomorpha</taxon>
        <taxon>Aphelenchoidea</taxon>
        <taxon>Aphelenchoididae</taxon>
        <taxon>Bursaphelenchus</taxon>
    </lineage>
</organism>
<dbReference type="Proteomes" id="UP000614601">
    <property type="component" value="Unassembled WGS sequence"/>
</dbReference>
<feature type="chain" id="PRO_5036408370" description="Lipase" evidence="2">
    <location>
        <begin position="21"/>
        <end position="317"/>
    </location>
</feature>
<comment type="caution">
    <text evidence="3">The sequence shown here is derived from an EMBL/GenBank/DDBJ whole genome shotgun (WGS) entry which is preliminary data.</text>
</comment>
<dbReference type="Proteomes" id="UP000783686">
    <property type="component" value="Unassembled WGS sequence"/>
</dbReference>
<gene>
    <name evidence="3" type="ORF">BOKJ2_LOCUS7407</name>
</gene>
<dbReference type="Gene3D" id="3.40.50.1820">
    <property type="entry name" value="alpha/beta hydrolase"/>
    <property type="match status" value="1"/>
</dbReference>
<accession>A0A811KPS8</accession>
<reference evidence="3" key="1">
    <citation type="submission" date="2020-09" db="EMBL/GenBank/DDBJ databases">
        <authorList>
            <person name="Kikuchi T."/>
        </authorList>
    </citation>
    <scope>NUCLEOTIDE SEQUENCE</scope>
    <source>
        <strain evidence="3">SH1</strain>
    </source>
</reference>
<dbReference type="EMBL" id="CAJFDH010000004">
    <property type="protein sequence ID" value="CAD5218197.1"/>
    <property type="molecule type" value="Genomic_DNA"/>
</dbReference>
<dbReference type="OrthoDB" id="5853720at2759"/>
<dbReference type="GO" id="GO:0016298">
    <property type="term" value="F:lipase activity"/>
    <property type="evidence" value="ECO:0007669"/>
    <property type="project" value="TreeGrafter"/>
</dbReference>
<evidence type="ECO:0008006" key="5">
    <source>
        <dbReference type="Google" id="ProtNLM"/>
    </source>
</evidence>
<evidence type="ECO:0000313" key="4">
    <source>
        <dbReference type="Proteomes" id="UP000614601"/>
    </source>
</evidence>
<keyword evidence="4" id="KW-1185">Reference proteome</keyword>
<dbReference type="EMBL" id="CAJFCW020000004">
    <property type="protein sequence ID" value="CAG9109576.1"/>
    <property type="molecule type" value="Genomic_DNA"/>
</dbReference>
<evidence type="ECO:0000256" key="2">
    <source>
        <dbReference type="SAM" id="SignalP"/>
    </source>
</evidence>